<evidence type="ECO:0000256" key="1">
    <source>
        <dbReference type="SAM" id="MobiDB-lite"/>
    </source>
</evidence>
<dbReference type="AlphaFoldDB" id="A0A3M2MBB6"/>
<accession>A0A3M2MBB6</accession>
<keyword evidence="3" id="KW-1185">Reference proteome</keyword>
<dbReference type="EMBL" id="RFFG01000010">
    <property type="protein sequence ID" value="RMI46173.1"/>
    <property type="molecule type" value="Genomic_DNA"/>
</dbReference>
<organism evidence="2 3">
    <name type="scientific">Actinomadura harenae</name>
    <dbReference type="NCBI Taxonomy" id="2483351"/>
    <lineage>
        <taxon>Bacteria</taxon>
        <taxon>Bacillati</taxon>
        <taxon>Actinomycetota</taxon>
        <taxon>Actinomycetes</taxon>
        <taxon>Streptosporangiales</taxon>
        <taxon>Thermomonosporaceae</taxon>
        <taxon>Actinomadura</taxon>
    </lineage>
</organism>
<dbReference type="GO" id="GO:0005524">
    <property type="term" value="F:ATP binding"/>
    <property type="evidence" value="ECO:0007669"/>
    <property type="project" value="UniProtKB-KW"/>
</dbReference>
<reference evidence="2 3" key="1">
    <citation type="submission" date="2018-10" db="EMBL/GenBank/DDBJ databases">
        <title>Isolation from soil.</title>
        <authorList>
            <person name="Hu J."/>
        </authorList>
    </citation>
    <scope>NUCLEOTIDE SEQUENCE [LARGE SCALE GENOMIC DNA]</scope>
    <source>
        <strain evidence="2 3">NEAU-Ht49</strain>
    </source>
</reference>
<evidence type="ECO:0000313" key="3">
    <source>
        <dbReference type="Proteomes" id="UP000282674"/>
    </source>
</evidence>
<keyword evidence="2" id="KW-0067">ATP-binding</keyword>
<dbReference type="Proteomes" id="UP000282674">
    <property type="component" value="Unassembled WGS sequence"/>
</dbReference>
<name>A0A3M2MBB6_9ACTN</name>
<dbReference type="InterPro" id="IPR027417">
    <property type="entry name" value="P-loop_NTPase"/>
</dbReference>
<feature type="compositionally biased region" description="Pro residues" evidence="1">
    <location>
        <begin position="522"/>
        <end position="535"/>
    </location>
</feature>
<dbReference type="Gene3D" id="3.40.50.300">
    <property type="entry name" value="P-loop containing nucleotide triphosphate hydrolases"/>
    <property type="match status" value="1"/>
</dbReference>
<sequence length="742" mass="76039">MVMDEQANSGASDAGDAPGIFVGGNAYGHVVCGDHNIVFNADGGSIVNVATPRPEVVRRERIRLQPRRQNAPLGRDEDLAALRKAVRSSDIVQLYGPSGVGTSTLLRQFAGAEPAVGAGVVYLDARGREVTDLAQEIFEACYRSDVPYAPAANELRRLMVGVDVTVCLDNADLTGEHIQALADYAPAASFVLASHERTLQGLDGTAIAVDGLCESAAMALLSRELPELQDDERAAASKLWSATGGRPLLLLRAAAFARNSGSASHLPRPGDVPDLVPLLLDQCGTTAEAVLKLLATLDATLTPADIGALTGADKALCEELARLGLLIADERGYRCAADAVAAVSNKWNKPFPIDRVCGHYIDWTARPTTEPEQVAARSAALEQAVELAHAAGHDALAVRLARAAAPKLAASRHTDAWARMLGLGWQAAHSAGDKRAEAYFLHEEGVRSLVRGRYVVGALLLAEAIHLWRKLQDAHSVGAAQHANQLLPNMATSPIPAHGAPLTPASHMANLAPVHHTAVIVTPPPLPPTPVPPSTTPSLPHSAVPGTGARSPGAGSNAPGASGKAGGAAGKAATSAPHAATPVVSSAATSTASSAAGAAAGSAAVAKFIAIAAVLIGVVFGPKILDAITKELNQPSPNDLSGVWVTPAGTVKITSQGSGSYGLDECGTTLTFSGGAGTFEGTVPIHNLSEGSCGSRIGTARLTITISSDGRSATVEEGTPILDGGSLSRASCSVCGSWTRPS</sequence>
<protein>
    <submittedName>
        <fullName evidence="2">ATP-binding protein</fullName>
    </submittedName>
</protein>
<feature type="compositionally biased region" description="Low complexity" evidence="1">
    <location>
        <begin position="548"/>
        <end position="562"/>
    </location>
</feature>
<evidence type="ECO:0000313" key="2">
    <source>
        <dbReference type="EMBL" id="RMI46173.1"/>
    </source>
</evidence>
<feature type="region of interest" description="Disordered" evidence="1">
    <location>
        <begin position="521"/>
        <end position="573"/>
    </location>
</feature>
<proteinExistence type="predicted"/>
<gene>
    <name evidence="2" type="ORF">EBO15_08135</name>
</gene>
<comment type="caution">
    <text evidence="2">The sequence shown here is derived from an EMBL/GenBank/DDBJ whole genome shotgun (WGS) entry which is preliminary data.</text>
</comment>
<dbReference type="SUPFAM" id="SSF52540">
    <property type="entry name" value="P-loop containing nucleoside triphosphate hydrolases"/>
    <property type="match status" value="1"/>
</dbReference>
<keyword evidence="2" id="KW-0547">Nucleotide-binding</keyword>